<proteinExistence type="predicted"/>
<evidence type="ECO:0000313" key="2">
    <source>
        <dbReference type="Proteomes" id="UP000198988"/>
    </source>
</evidence>
<evidence type="ECO:0000313" key="1">
    <source>
        <dbReference type="EMBL" id="SEH65487.1"/>
    </source>
</evidence>
<dbReference type="Proteomes" id="UP000198988">
    <property type="component" value="Unassembled WGS sequence"/>
</dbReference>
<protein>
    <submittedName>
        <fullName evidence="1">Uncharacterized protein</fullName>
    </submittedName>
</protein>
<reference evidence="2" key="1">
    <citation type="submission" date="2016-06" db="EMBL/GenBank/DDBJ databases">
        <authorList>
            <person name="Petersen J."/>
            <person name="Sayavedra L."/>
        </authorList>
    </citation>
    <scope>NUCLEOTIDE SEQUENCE [LARGE SCALE GENOMIC DNA]</scope>
    <source>
        <strain evidence="2">BazSymA</strain>
    </source>
</reference>
<name>A0A1H6JWU9_9GAMM</name>
<dbReference type="AlphaFoldDB" id="A0A1H6JWU9"/>
<sequence>MVYMLTKIQSVVVPILTAMKSHLILVNPLETGHLP</sequence>
<gene>
    <name evidence="1" type="ORF">BAZSYMA_ACONTIG00984_3</name>
</gene>
<accession>A0A1H6JWU9</accession>
<dbReference type="EMBL" id="CDSC02000077">
    <property type="protein sequence ID" value="SEH65487.1"/>
    <property type="molecule type" value="Genomic_DNA"/>
</dbReference>
<organism evidence="1 2">
    <name type="scientific">Bathymodiolus azoricus thioautotrophic gill symbiont</name>
    <dbReference type="NCBI Taxonomy" id="235205"/>
    <lineage>
        <taxon>Bacteria</taxon>
        <taxon>Pseudomonadati</taxon>
        <taxon>Pseudomonadota</taxon>
        <taxon>Gammaproteobacteria</taxon>
        <taxon>sulfur-oxidizing symbionts</taxon>
    </lineage>
</organism>